<sequence>MSEVTAAAERKALSSLRIAEMFYKLSAVLQSLSKTVQDAEFEPVCTAPKVLKASEERALCLNVSVFIQELYGSWGRIDESIRMDKFAEDIKMALGAERTTAEKASRSRKRKSQK</sequence>
<accession>A0A5S6QFW9</accession>
<protein>
    <submittedName>
        <fullName evidence="2">Nuclear nucleic acid-binding protein C1D</fullName>
    </submittedName>
</protein>
<dbReference type="WBParaSite" id="TMUE_1000005772.1">
    <property type="protein sequence ID" value="TMUE_1000005772.1"/>
    <property type="gene ID" value="WBGene00288014"/>
</dbReference>
<name>A0A5S6QFW9_TRIMR</name>
<proteinExistence type="predicted"/>
<dbReference type="Proteomes" id="UP000046395">
    <property type="component" value="Unassembled WGS sequence"/>
</dbReference>
<organism evidence="1 2">
    <name type="scientific">Trichuris muris</name>
    <name type="common">Mouse whipworm</name>
    <dbReference type="NCBI Taxonomy" id="70415"/>
    <lineage>
        <taxon>Eukaryota</taxon>
        <taxon>Metazoa</taxon>
        <taxon>Ecdysozoa</taxon>
        <taxon>Nematoda</taxon>
        <taxon>Enoplea</taxon>
        <taxon>Dorylaimia</taxon>
        <taxon>Trichinellida</taxon>
        <taxon>Trichuridae</taxon>
        <taxon>Trichuris</taxon>
    </lineage>
</organism>
<dbReference type="AlphaFoldDB" id="A0A5S6QFW9"/>
<keyword evidence="1" id="KW-1185">Reference proteome</keyword>
<evidence type="ECO:0000313" key="1">
    <source>
        <dbReference type="Proteomes" id="UP000046395"/>
    </source>
</evidence>
<evidence type="ECO:0000313" key="2">
    <source>
        <dbReference type="WBParaSite" id="TMUE_1000005772.1"/>
    </source>
</evidence>
<reference evidence="2" key="1">
    <citation type="submission" date="2019-12" db="UniProtKB">
        <authorList>
            <consortium name="WormBaseParasite"/>
        </authorList>
    </citation>
    <scope>IDENTIFICATION</scope>
</reference>